<evidence type="ECO:0000259" key="2">
    <source>
        <dbReference type="Pfam" id="PF07902"/>
    </source>
</evidence>
<dbReference type="RefSeq" id="WP_084849353.1">
    <property type="nucleotide sequence ID" value="NZ_NCUI01000025.1"/>
</dbReference>
<dbReference type="Proteomes" id="UP000193160">
    <property type="component" value="Unassembled WGS sequence"/>
</dbReference>
<dbReference type="Pfam" id="PF07902">
    <property type="entry name" value="Gp58"/>
    <property type="match status" value="1"/>
</dbReference>
<dbReference type="InterPro" id="IPR007119">
    <property type="entry name" value="Phage_tail_spike_N"/>
</dbReference>
<gene>
    <name evidence="3" type="ORF">B7712_04105</name>
</gene>
<evidence type="ECO:0000313" key="4">
    <source>
        <dbReference type="Proteomes" id="UP000193160"/>
    </source>
</evidence>
<name>A0A1X1IFA8_STROR</name>
<reference evidence="3 4" key="1">
    <citation type="journal article" date="2016" name="Eur. J. Clin. Microbiol. Infect. Dis.">
        <title>Whole genome sequencing as a tool for phylogenetic analysis of clinical strains of Mitis group streptococci.</title>
        <authorList>
            <person name="Rasmussen L.H."/>
            <person name="Dargis R."/>
            <person name="Hojholt K."/>
            <person name="Christensen J.J."/>
            <person name="Skovgaard O."/>
            <person name="Justesen U.S."/>
            <person name="Rosenvinge F.S."/>
            <person name="Moser C."/>
            <person name="Lukjancenko O."/>
            <person name="Rasmussen S."/>
            <person name="Nielsen X.C."/>
        </authorList>
    </citation>
    <scope>NUCLEOTIDE SEQUENCE [LARGE SCALE GENOMIC DNA]</scope>
    <source>
        <strain evidence="3 4">B_007274_11</strain>
    </source>
</reference>
<dbReference type="Pfam" id="PF06605">
    <property type="entry name" value="Prophage_tail"/>
    <property type="match status" value="1"/>
</dbReference>
<feature type="domain" description="Gp58-like" evidence="2">
    <location>
        <begin position="1036"/>
        <end position="1151"/>
    </location>
</feature>
<keyword evidence="4" id="KW-1185">Reference proteome</keyword>
<sequence length="1316" mass="147317">MISVFPNTAKTTEELAGLGYPILDRLCKSAVLYATLNGEQYIKLVIPHRAEAVKKDILPKGREILKIIDMDDEEDYYRVRKPKYNLSSTTIIAEHISSDLIDNLIDDINIVGLSGQAAMDKIQKSTQYKHPFEFRSNITSNANLRLVRTNPLQALIGTNDNTFVKRFGGELRRRRFMMTVNDRIGVERTGTIRSKKDLTGFESEVDWNAVATRIMPKGPNGILLPEKYIDSPYINRYEHPIIKVINYDVDYEGDFKNLSAVEQGNIYNKIRSAVKNDFKNGIDSPPATYKITFANLKNTEEYKDYRALENYSLGDIIEVYEESHDVFITVKIVHIEWDILTGRYISMTLSNIKESFLKGGINRSAELSSRVNESESTATKALAAADGKTTNYYGYEEPRNPQKGDLWYKRNGDEDEMWQWQEVNGRFQWVYLVGTAQSNQIKKDFEVKVQAVNDTLEKTANKANEALEKAGGIIDSQELLNKINAQIRADAFNENGDGAGKRFKAQSELIRSLNRRTGDISREVTTYQQTNDAALVRITQSLENTVTKAEMKQTADGIRETIVEVQTKGAGGPNMIRNSRADEGLKYWEHNGKMSFTAHSFYFNGQKRMFELRPGAIAKSQRFIVKRNQEYVLNVLGFDNNSKYFKIFFCKRKKGSTADFDEKQLVFDGQPRWVDGAVFDNGRTVKKSFKFNIGDFDDGYLQFEYDKNNPNKWGGLFVTEIDFYEGTNERLWQPAPEDGAEWVDSRVTTLDRTLDGIKATVTQVKNYADADGQRKQELTQLVRDETAKGVTTLLTKVEEAGYVKRAEVQSVVETQKLYDRLIGMTEENVKQNIARMTMTDSIFQTEISKLVSKELDVTNYIIDPYEISNYRLDSYTAIKQVALEAVSGSVYSKLTFAVDAQGNRNIYIPMYSLSETTQQFSFAVKIETAGGLQVRNIYYRSNNNSDYTLSKSVNGDVYTGSLPILGKNSKINPELKIEFAGTGTAKISKPIVVDGAEAKTEYEPTKIERLLTQSEKAGQAVKTIQTQLAGSWAVKNLNSAGDIVGQVNLTDGDFRFVGKRFHITGETLIDNAAIKSAAIESVSADKVTAGTIDANRVNLINLNANSITSGTISGIDIKGATFKGQNDEFVIDSRNNSLLFNQNTFLGFQNNKYSNYSVFSDGSRIVNGGGSGLVIAAGVNKSDFDYLKDRPNNRDLYSILSGGKSAAYLAVGADNSKTRGVITATARTGLKFEVSKSGGAYLTIGDGHATGENIGRVFLQGDDVNIYSSRKMQISCPNLRLLKGNKDLIEYHNGLARLVKMIAERNGWTNVTDYSI</sequence>
<protein>
    <recommendedName>
        <fullName evidence="5">Prophage tail endopeptidase domain-containing protein</fullName>
    </recommendedName>
</protein>
<dbReference type="NCBIfam" id="TIGR01665">
    <property type="entry name" value="put_anti_recept"/>
    <property type="match status" value="1"/>
</dbReference>
<organism evidence="3 4">
    <name type="scientific">Streptococcus oralis subsp. oralis</name>
    <dbReference type="NCBI Taxonomy" id="1891914"/>
    <lineage>
        <taxon>Bacteria</taxon>
        <taxon>Bacillati</taxon>
        <taxon>Bacillota</taxon>
        <taxon>Bacilli</taxon>
        <taxon>Lactobacillales</taxon>
        <taxon>Streptococcaceae</taxon>
        <taxon>Streptococcus</taxon>
    </lineage>
</organism>
<dbReference type="EMBL" id="NCUT01000028">
    <property type="protein sequence ID" value="ORO71846.1"/>
    <property type="molecule type" value="Genomic_DNA"/>
</dbReference>
<dbReference type="InterPro" id="IPR012892">
    <property type="entry name" value="Gp58"/>
</dbReference>
<comment type="caution">
    <text evidence="3">The sequence shown here is derived from an EMBL/GenBank/DDBJ whole genome shotgun (WGS) entry which is preliminary data.</text>
</comment>
<evidence type="ECO:0000313" key="3">
    <source>
        <dbReference type="EMBL" id="ORO71846.1"/>
    </source>
</evidence>
<feature type="domain" description="Tail spike" evidence="1">
    <location>
        <begin position="100"/>
        <end position="356"/>
    </location>
</feature>
<dbReference type="InterPro" id="IPR010572">
    <property type="entry name" value="Tail_dom"/>
</dbReference>
<evidence type="ECO:0008006" key="5">
    <source>
        <dbReference type="Google" id="ProtNLM"/>
    </source>
</evidence>
<proteinExistence type="predicted"/>
<evidence type="ECO:0000259" key="1">
    <source>
        <dbReference type="Pfam" id="PF06605"/>
    </source>
</evidence>
<accession>A0A1X1IFA8</accession>